<proteinExistence type="inferred from homology"/>
<keyword evidence="7 10" id="KW-0472">Membrane</keyword>
<feature type="domain" description="TonB-dependent receptor-like beta-barrel" evidence="11">
    <location>
        <begin position="3"/>
        <end position="168"/>
    </location>
</feature>
<evidence type="ECO:0000256" key="2">
    <source>
        <dbReference type="ARBA" id="ARBA00022448"/>
    </source>
</evidence>
<dbReference type="EMBL" id="CP063078">
    <property type="protein sequence ID" value="QOQ88142.1"/>
    <property type="molecule type" value="Genomic_DNA"/>
</dbReference>
<organism evidence="12 13">
    <name type="scientific">Campylobacter corcagiensis</name>
    <dbReference type="NCBI Taxonomy" id="1448857"/>
    <lineage>
        <taxon>Bacteria</taxon>
        <taxon>Pseudomonadati</taxon>
        <taxon>Campylobacterota</taxon>
        <taxon>Epsilonproteobacteria</taxon>
        <taxon>Campylobacterales</taxon>
        <taxon>Campylobacteraceae</taxon>
        <taxon>Campylobacter</taxon>
    </lineage>
</organism>
<dbReference type="InterPro" id="IPR000531">
    <property type="entry name" value="Beta-barrel_TonB"/>
</dbReference>
<dbReference type="Gene3D" id="2.40.170.20">
    <property type="entry name" value="TonB-dependent receptor, beta-barrel domain"/>
    <property type="match status" value="1"/>
</dbReference>
<dbReference type="PANTHER" id="PTHR30069">
    <property type="entry name" value="TONB-DEPENDENT OUTER MEMBRANE RECEPTOR"/>
    <property type="match status" value="1"/>
</dbReference>
<name>A0A7M1LHS9_9BACT</name>
<protein>
    <submittedName>
        <fullName evidence="12">TonB-dependent receptor</fullName>
    </submittedName>
</protein>
<evidence type="ECO:0000256" key="7">
    <source>
        <dbReference type="ARBA" id="ARBA00023136"/>
    </source>
</evidence>
<dbReference type="GO" id="GO:0044718">
    <property type="term" value="P:siderophore transmembrane transport"/>
    <property type="evidence" value="ECO:0007669"/>
    <property type="project" value="TreeGrafter"/>
</dbReference>
<evidence type="ECO:0000256" key="5">
    <source>
        <dbReference type="ARBA" id="ARBA00022729"/>
    </source>
</evidence>
<comment type="similarity">
    <text evidence="10">Belongs to the TonB-dependent receptor family.</text>
</comment>
<evidence type="ECO:0000256" key="10">
    <source>
        <dbReference type="PROSITE-ProRule" id="PRU01360"/>
    </source>
</evidence>
<dbReference type="PANTHER" id="PTHR30069:SF29">
    <property type="entry name" value="HEMOGLOBIN AND HEMOGLOBIN-HAPTOGLOBIN-BINDING PROTEIN 1-RELATED"/>
    <property type="match status" value="1"/>
</dbReference>
<keyword evidence="3 10" id="KW-1134">Transmembrane beta strand</keyword>
<evidence type="ECO:0000256" key="6">
    <source>
        <dbReference type="ARBA" id="ARBA00023077"/>
    </source>
</evidence>
<dbReference type="InterPro" id="IPR039426">
    <property type="entry name" value="TonB-dep_rcpt-like"/>
</dbReference>
<dbReference type="InterPro" id="IPR010917">
    <property type="entry name" value="TonB_rcpt_CS"/>
</dbReference>
<gene>
    <name evidence="12" type="ORF">IMC76_04020</name>
</gene>
<dbReference type="GO" id="GO:0015344">
    <property type="term" value="F:siderophore uptake transmembrane transporter activity"/>
    <property type="evidence" value="ECO:0007669"/>
    <property type="project" value="TreeGrafter"/>
</dbReference>
<evidence type="ECO:0000256" key="3">
    <source>
        <dbReference type="ARBA" id="ARBA00022452"/>
    </source>
</evidence>
<evidence type="ECO:0000313" key="12">
    <source>
        <dbReference type="EMBL" id="QOQ88142.1"/>
    </source>
</evidence>
<keyword evidence="2 10" id="KW-0813">Transport</keyword>
<evidence type="ECO:0000256" key="9">
    <source>
        <dbReference type="ARBA" id="ARBA00023237"/>
    </source>
</evidence>
<dbReference type="PROSITE" id="PS01156">
    <property type="entry name" value="TONB_DEPENDENT_REC_2"/>
    <property type="match status" value="1"/>
</dbReference>
<keyword evidence="4 10" id="KW-0812">Transmembrane</keyword>
<reference evidence="12 13" key="1">
    <citation type="submission" date="2020-10" db="EMBL/GenBank/DDBJ databases">
        <title>Campylobacter and Helicobacter PacBio genomes.</title>
        <authorList>
            <person name="Lane C."/>
        </authorList>
    </citation>
    <scope>NUCLEOTIDE SEQUENCE [LARGE SCALE GENOMIC DNA]</scope>
    <source>
        <strain evidence="12 13">2016D-0077</strain>
    </source>
</reference>
<keyword evidence="6" id="KW-0798">TonB box</keyword>
<evidence type="ECO:0000259" key="11">
    <source>
        <dbReference type="Pfam" id="PF00593"/>
    </source>
</evidence>
<keyword evidence="8 12" id="KW-0675">Receptor</keyword>
<evidence type="ECO:0000313" key="13">
    <source>
        <dbReference type="Proteomes" id="UP000594749"/>
    </source>
</evidence>
<dbReference type="GO" id="GO:0009279">
    <property type="term" value="C:cell outer membrane"/>
    <property type="evidence" value="ECO:0007669"/>
    <property type="project" value="UniProtKB-SubCell"/>
</dbReference>
<accession>A0A7M1LHS9</accession>
<comment type="subcellular location">
    <subcellularLocation>
        <location evidence="1 10">Cell outer membrane</location>
        <topology evidence="1 10">Multi-pass membrane protein</topology>
    </subcellularLocation>
</comment>
<dbReference type="SUPFAM" id="SSF56935">
    <property type="entry name" value="Porins"/>
    <property type="match status" value="1"/>
</dbReference>
<evidence type="ECO:0000256" key="4">
    <source>
        <dbReference type="ARBA" id="ARBA00022692"/>
    </source>
</evidence>
<dbReference type="PROSITE" id="PS52016">
    <property type="entry name" value="TONB_DEPENDENT_REC_3"/>
    <property type="match status" value="1"/>
</dbReference>
<dbReference type="AlphaFoldDB" id="A0A7M1LHS9"/>
<dbReference type="OrthoDB" id="9800913at2"/>
<dbReference type="InterPro" id="IPR036942">
    <property type="entry name" value="Beta-barrel_TonB_sf"/>
</dbReference>
<keyword evidence="5" id="KW-0732">Signal</keyword>
<keyword evidence="9 10" id="KW-0998">Cell outer membrane</keyword>
<dbReference type="Proteomes" id="UP000594749">
    <property type="component" value="Chromosome"/>
</dbReference>
<evidence type="ECO:0000256" key="8">
    <source>
        <dbReference type="ARBA" id="ARBA00023170"/>
    </source>
</evidence>
<evidence type="ECO:0000256" key="1">
    <source>
        <dbReference type="ARBA" id="ARBA00004571"/>
    </source>
</evidence>
<keyword evidence="13" id="KW-1185">Reference proteome</keyword>
<sequence length="194" mass="22775">MAYHYEIGYNRTFFDELNLGGAIFYSDVRDKIQSEYINKKNSQGKLLRQFKNVGDAKFYGFELSAVWFLANELELGANYTYMDYDLSSDEDGKEVYLSDVPRHKFFAYLDWEFAPKWSLYASGEIQSKSLSSYNNDEKYYARGFGVTNLKVGYEPFEGLKINAGVNNIFDKYYEYTEGYSEDGRTFFVNLRYDF</sequence>
<dbReference type="RefSeq" id="WP_152534241.1">
    <property type="nucleotide sequence ID" value="NZ_CP053842.1"/>
</dbReference>
<dbReference type="Pfam" id="PF00593">
    <property type="entry name" value="TonB_dep_Rec_b-barrel"/>
    <property type="match status" value="1"/>
</dbReference>